<keyword evidence="6" id="KW-1185">Reference proteome</keyword>
<dbReference type="EMBL" id="BTGU01001252">
    <property type="protein sequence ID" value="GMN19520.1"/>
    <property type="molecule type" value="Genomic_DNA"/>
</dbReference>
<dbReference type="EMBL" id="BTGU01001254">
    <property type="protein sequence ID" value="GMN19551.1"/>
    <property type="molecule type" value="Genomic_DNA"/>
</dbReference>
<evidence type="ECO:0000313" key="3">
    <source>
        <dbReference type="EMBL" id="GMN19520.1"/>
    </source>
</evidence>
<proteinExistence type="predicted"/>
<gene>
    <name evidence="2" type="ORF">TIFTF001_039818</name>
    <name evidence="3" type="ORF">TIFTF001_039827</name>
    <name evidence="4" type="ORF">TIFTF001_039828</name>
    <name evidence="5" type="ORF">TIFTF001_039837</name>
</gene>
<protein>
    <submittedName>
        <fullName evidence="2">Uncharacterized protein</fullName>
    </submittedName>
</protein>
<sequence>MGYSVVISEEMSESASQSPSSNKISSGPPPAPRDLTTLLR</sequence>
<name>A0AA87YP74_FICCA</name>
<dbReference type="AlphaFoldDB" id="A0AA87YP74"/>
<feature type="region of interest" description="Disordered" evidence="1">
    <location>
        <begin position="1"/>
        <end position="40"/>
    </location>
</feature>
<evidence type="ECO:0000313" key="2">
    <source>
        <dbReference type="EMBL" id="GMN19488.1"/>
    </source>
</evidence>
<reference evidence="2" key="1">
    <citation type="submission" date="2023-07" db="EMBL/GenBank/DDBJ databases">
        <title>draft genome sequence of fig (Ficus carica).</title>
        <authorList>
            <person name="Takahashi T."/>
            <person name="Nishimura K."/>
        </authorList>
    </citation>
    <scope>NUCLEOTIDE SEQUENCE</scope>
</reference>
<evidence type="ECO:0000256" key="1">
    <source>
        <dbReference type="SAM" id="MobiDB-lite"/>
    </source>
</evidence>
<evidence type="ECO:0000313" key="4">
    <source>
        <dbReference type="EMBL" id="GMN19533.1"/>
    </source>
</evidence>
<evidence type="ECO:0000313" key="6">
    <source>
        <dbReference type="Proteomes" id="UP001187192"/>
    </source>
</evidence>
<dbReference type="EMBL" id="BTGU01001253">
    <property type="protein sequence ID" value="GMN19533.1"/>
    <property type="molecule type" value="Genomic_DNA"/>
</dbReference>
<dbReference type="EMBL" id="BTGU01001251">
    <property type="protein sequence ID" value="GMN19488.1"/>
    <property type="molecule type" value="Genomic_DNA"/>
</dbReference>
<organism evidence="2 6">
    <name type="scientific">Ficus carica</name>
    <name type="common">Common fig</name>
    <dbReference type="NCBI Taxonomy" id="3494"/>
    <lineage>
        <taxon>Eukaryota</taxon>
        <taxon>Viridiplantae</taxon>
        <taxon>Streptophyta</taxon>
        <taxon>Embryophyta</taxon>
        <taxon>Tracheophyta</taxon>
        <taxon>Spermatophyta</taxon>
        <taxon>Magnoliopsida</taxon>
        <taxon>eudicotyledons</taxon>
        <taxon>Gunneridae</taxon>
        <taxon>Pentapetalae</taxon>
        <taxon>rosids</taxon>
        <taxon>fabids</taxon>
        <taxon>Rosales</taxon>
        <taxon>Moraceae</taxon>
        <taxon>Ficeae</taxon>
        <taxon>Ficus</taxon>
    </lineage>
</organism>
<dbReference type="Proteomes" id="UP001187192">
    <property type="component" value="Unassembled WGS sequence"/>
</dbReference>
<comment type="caution">
    <text evidence="2">The sequence shown here is derived from an EMBL/GenBank/DDBJ whole genome shotgun (WGS) entry which is preliminary data.</text>
</comment>
<evidence type="ECO:0000313" key="5">
    <source>
        <dbReference type="EMBL" id="GMN19551.1"/>
    </source>
</evidence>
<accession>A0AA87YP74</accession>